<reference evidence="1" key="1">
    <citation type="journal article" date="2009" name="Rice">
        <title>De Novo Next Generation Sequencing of Plant Genomes.</title>
        <authorList>
            <person name="Rounsley S."/>
            <person name="Marri P.R."/>
            <person name="Yu Y."/>
            <person name="He R."/>
            <person name="Sisneros N."/>
            <person name="Goicoechea J.L."/>
            <person name="Lee S.J."/>
            <person name="Angelova A."/>
            <person name="Kudrna D."/>
            <person name="Luo M."/>
            <person name="Affourtit J."/>
            <person name="Desany B."/>
            <person name="Knight J."/>
            <person name="Niazi F."/>
            <person name="Egholm M."/>
            <person name="Wing R.A."/>
        </authorList>
    </citation>
    <scope>NUCLEOTIDE SEQUENCE [LARGE SCALE GENOMIC DNA]</scope>
    <source>
        <strain evidence="1">cv. IRGC 105608</strain>
    </source>
</reference>
<name>A0A0D3EP67_9ORYZ</name>
<evidence type="ECO:0008006" key="3">
    <source>
        <dbReference type="Google" id="ProtNLM"/>
    </source>
</evidence>
<dbReference type="EnsemblPlants" id="OBART01G16700.1">
    <property type="protein sequence ID" value="OBART01G16700.1"/>
    <property type="gene ID" value="OBART01G16700"/>
</dbReference>
<dbReference type="PaxDb" id="65489-OBART01G16700.1"/>
<dbReference type="HOGENOM" id="CLU_2444310_0_0_1"/>
<proteinExistence type="predicted"/>
<sequence>MASMIGHGRREMELKELGRCGKNRRTSPAIYRRREVVVKGGFRGEGKGEHGADGLKETAPAVACDWSATAALTRGGRGLVGRRQLMNTAR</sequence>
<dbReference type="AlphaFoldDB" id="A0A0D3EP67"/>
<evidence type="ECO:0000313" key="2">
    <source>
        <dbReference type="Proteomes" id="UP000026960"/>
    </source>
</evidence>
<dbReference type="Proteomes" id="UP000026960">
    <property type="component" value="Chromosome 1"/>
</dbReference>
<organism evidence="1">
    <name type="scientific">Oryza barthii</name>
    <dbReference type="NCBI Taxonomy" id="65489"/>
    <lineage>
        <taxon>Eukaryota</taxon>
        <taxon>Viridiplantae</taxon>
        <taxon>Streptophyta</taxon>
        <taxon>Embryophyta</taxon>
        <taxon>Tracheophyta</taxon>
        <taxon>Spermatophyta</taxon>
        <taxon>Magnoliopsida</taxon>
        <taxon>Liliopsida</taxon>
        <taxon>Poales</taxon>
        <taxon>Poaceae</taxon>
        <taxon>BOP clade</taxon>
        <taxon>Oryzoideae</taxon>
        <taxon>Oryzeae</taxon>
        <taxon>Oryzinae</taxon>
        <taxon>Oryza</taxon>
    </lineage>
</organism>
<reference evidence="1" key="2">
    <citation type="submission" date="2015-03" db="UniProtKB">
        <authorList>
            <consortium name="EnsemblPlants"/>
        </authorList>
    </citation>
    <scope>IDENTIFICATION</scope>
</reference>
<keyword evidence="2" id="KW-1185">Reference proteome</keyword>
<dbReference type="Gramene" id="OBART01G16700.1">
    <property type="protein sequence ID" value="OBART01G16700.1"/>
    <property type="gene ID" value="OBART01G16700"/>
</dbReference>
<protein>
    <recommendedName>
        <fullName evidence="3">DUF834 domain-containing protein</fullName>
    </recommendedName>
</protein>
<evidence type="ECO:0000313" key="1">
    <source>
        <dbReference type="EnsemblPlants" id="OBART01G16700.1"/>
    </source>
</evidence>
<accession>A0A0D3EP67</accession>